<evidence type="ECO:0000256" key="4">
    <source>
        <dbReference type="ARBA" id="ARBA00022723"/>
    </source>
</evidence>
<evidence type="ECO:0000256" key="6">
    <source>
        <dbReference type="ARBA" id="ARBA00022771"/>
    </source>
</evidence>
<dbReference type="GO" id="GO:0000993">
    <property type="term" value="F:RNA polymerase II complex binding"/>
    <property type="evidence" value="ECO:0007669"/>
    <property type="project" value="TreeGrafter"/>
</dbReference>
<sequence>MEEREREGKGKVSSLIEKATNSTSHEIDPRLLKAIKSVARYSDSEIQLAFDTLMQKMEKEHSQVRYLALLIIDELFMRSKLFRSLFVVNFDQFLILSVGFKKDLPLPAPLDIATHLRSKAIEYLEKWNSSFGIHYRQIRLGFEYLKNTLNFRFPNIQQNAARREQERREREMRSKEILLNKFETLRENLSSIKGEIQRTIDEIGECLDLLHPKEEEFISFDTTEEFECRSVALQKIRLEALKEGDKLHETSENKVLFDVLRELYKLVVNKHLASLQDWISLLVRVEPADCRFRDSTLKEFIDLRNYLRSLKNRCEQSGCTLTNTPNDEDEDIWEEVKIEEADSGAISAQNVPNKDHASTNTAIEKLNNTSGRTTKFSGSKNFDGKGECSDSTSVKRSLLAEAPVMTWGASLDDWGAKRDRLANQRGLELEGHWGRVDYDAVIPAEKIAELNVQASLYKEDHVEIRPCCAPVKSGGLCQRRDIRVCPFHGPIIPRDVEGNPIDQAPLADDITPDDLVKKLAKQAVKNVRERDRDEASRKSLKRAERAKAREHNELVLREAALASTSYSENVGASNQNGPDNQENKQTLSSMLRKKITPKDRIAKRLLNRRASNATRQLIIGEDTKYREAYPNQW</sequence>
<gene>
    <name evidence="13" type="ORF">AQUCO_03700201v1</name>
</gene>
<comment type="similarity">
    <text evidence="2">Belongs to the UVSSA family.</text>
</comment>
<evidence type="ECO:0000256" key="8">
    <source>
        <dbReference type="ARBA" id="ARBA00023054"/>
    </source>
</evidence>
<evidence type="ECO:0000313" key="13">
    <source>
        <dbReference type="EMBL" id="PIA34767.1"/>
    </source>
</evidence>
<dbReference type="InterPro" id="IPR049431">
    <property type="entry name" value="UVSSA_C"/>
</dbReference>
<keyword evidence="14" id="KW-1185">Reference proteome</keyword>
<evidence type="ECO:0000256" key="7">
    <source>
        <dbReference type="ARBA" id="ARBA00022833"/>
    </source>
</evidence>
<dbReference type="OrthoDB" id="5594015at2759"/>
<feature type="coiled-coil region" evidence="10">
    <location>
        <begin position="175"/>
        <end position="202"/>
    </location>
</feature>
<protein>
    <recommendedName>
        <fullName evidence="12">UV-stimulated scaffold protein A C-terminal domain-containing protein</fullName>
    </recommendedName>
</protein>
<keyword evidence="3" id="KW-0158">Chromosome</keyword>
<evidence type="ECO:0000256" key="2">
    <source>
        <dbReference type="ARBA" id="ARBA00009240"/>
    </source>
</evidence>
<evidence type="ECO:0000256" key="3">
    <source>
        <dbReference type="ARBA" id="ARBA00022454"/>
    </source>
</evidence>
<feature type="domain" description="UV-stimulated scaffold protein A C-terminal" evidence="12">
    <location>
        <begin position="401"/>
        <end position="502"/>
    </location>
</feature>
<dbReference type="PANTHER" id="PTHR28670:SF1">
    <property type="entry name" value="UV-STIMULATED SCAFFOLD PROTEIN A"/>
    <property type="match status" value="1"/>
</dbReference>
<dbReference type="STRING" id="218851.A0A2G5CV37"/>
<dbReference type="AlphaFoldDB" id="A0A2G5CV37"/>
<keyword evidence="5" id="KW-0227">DNA damage</keyword>
<dbReference type="GO" id="GO:0006283">
    <property type="term" value="P:transcription-coupled nucleotide-excision repair"/>
    <property type="evidence" value="ECO:0007669"/>
    <property type="project" value="TreeGrafter"/>
</dbReference>
<dbReference type="EMBL" id="KZ305054">
    <property type="protein sequence ID" value="PIA34767.1"/>
    <property type="molecule type" value="Genomic_DNA"/>
</dbReference>
<dbReference type="GO" id="GO:0009411">
    <property type="term" value="P:response to UV"/>
    <property type="evidence" value="ECO:0007669"/>
    <property type="project" value="InterPro"/>
</dbReference>
<proteinExistence type="inferred from homology"/>
<dbReference type="GO" id="GO:0008270">
    <property type="term" value="F:zinc ion binding"/>
    <property type="evidence" value="ECO:0007669"/>
    <property type="project" value="UniProtKB-KW"/>
</dbReference>
<dbReference type="PANTHER" id="PTHR28670">
    <property type="entry name" value="UV-STIMULATED SCAFFOLD PROTEIN A"/>
    <property type="match status" value="1"/>
</dbReference>
<keyword evidence="6" id="KW-0863">Zinc-finger</keyword>
<keyword evidence="8 10" id="KW-0175">Coiled coil</keyword>
<name>A0A2G5CV37_AQUCA</name>
<evidence type="ECO:0000256" key="1">
    <source>
        <dbReference type="ARBA" id="ARBA00004286"/>
    </source>
</evidence>
<comment type="subcellular location">
    <subcellularLocation>
        <location evidence="1">Chromosome</location>
    </subcellularLocation>
</comment>
<dbReference type="GO" id="GO:0005694">
    <property type="term" value="C:chromosome"/>
    <property type="evidence" value="ECO:0007669"/>
    <property type="project" value="UniProtKB-SubCell"/>
</dbReference>
<dbReference type="InterPro" id="IPR008942">
    <property type="entry name" value="ENTH_VHS"/>
</dbReference>
<evidence type="ECO:0000256" key="5">
    <source>
        <dbReference type="ARBA" id="ARBA00022763"/>
    </source>
</evidence>
<feature type="region of interest" description="Disordered" evidence="11">
    <location>
        <begin position="524"/>
        <end position="551"/>
    </location>
</feature>
<evidence type="ECO:0000256" key="9">
    <source>
        <dbReference type="ARBA" id="ARBA00023204"/>
    </source>
</evidence>
<dbReference type="InterPro" id="IPR049408">
    <property type="entry name" value="UVSSA_N_a-solenoid_rpt"/>
</dbReference>
<dbReference type="InParanoid" id="A0A2G5CV37"/>
<dbReference type="Pfam" id="PF20867">
    <property type="entry name" value="UVSSA_N"/>
    <property type="match status" value="1"/>
</dbReference>
<dbReference type="InterPro" id="IPR018610">
    <property type="entry name" value="UVSSA"/>
</dbReference>
<dbReference type="Pfam" id="PF09740">
    <property type="entry name" value="DUF2043"/>
    <property type="match status" value="1"/>
</dbReference>
<feature type="compositionally biased region" description="Basic and acidic residues" evidence="11">
    <location>
        <begin position="526"/>
        <end position="551"/>
    </location>
</feature>
<evidence type="ECO:0000256" key="10">
    <source>
        <dbReference type="SAM" id="Coils"/>
    </source>
</evidence>
<accession>A0A2G5CV37</accession>
<keyword evidence="7" id="KW-0862">Zinc</keyword>
<reference evidence="13 14" key="1">
    <citation type="submission" date="2017-09" db="EMBL/GenBank/DDBJ databases">
        <title>WGS assembly of Aquilegia coerulea Goldsmith.</title>
        <authorList>
            <person name="Hodges S."/>
            <person name="Kramer E."/>
            <person name="Nordborg M."/>
            <person name="Tomkins J."/>
            <person name="Borevitz J."/>
            <person name="Derieg N."/>
            <person name="Yan J."/>
            <person name="Mihaltcheva S."/>
            <person name="Hayes R.D."/>
            <person name="Rokhsar D."/>
        </authorList>
    </citation>
    <scope>NUCLEOTIDE SEQUENCE [LARGE SCALE GENOMIC DNA]</scope>
    <source>
        <strain evidence="14">cv. Goldsmith</strain>
    </source>
</reference>
<organism evidence="13 14">
    <name type="scientific">Aquilegia coerulea</name>
    <name type="common">Rocky mountain columbine</name>
    <dbReference type="NCBI Taxonomy" id="218851"/>
    <lineage>
        <taxon>Eukaryota</taxon>
        <taxon>Viridiplantae</taxon>
        <taxon>Streptophyta</taxon>
        <taxon>Embryophyta</taxon>
        <taxon>Tracheophyta</taxon>
        <taxon>Spermatophyta</taxon>
        <taxon>Magnoliopsida</taxon>
        <taxon>Ranunculales</taxon>
        <taxon>Ranunculaceae</taxon>
        <taxon>Thalictroideae</taxon>
        <taxon>Aquilegia</taxon>
    </lineage>
</organism>
<evidence type="ECO:0000313" key="14">
    <source>
        <dbReference type="Proteomes" id="UP000230069"/>
    </source>
</evidence>
<evidence type="ECO:0000259" key="12">
    <source>
        <dbReference type="Pfam" id="PF09740"/>
    </source>
</evidence>
<feature type="region of interest" description="Disordered" evidence="11">
    <location>
        <begin position="566"/>
        <end position="594"/>
    </location>
</feature>
<dbReference type="Gene3D" id="1.25.40.90">
    <property type="match status" value="1"/>
</dbReference>
<dbReference type="Proteomes" id="UP000230069">
    <property type="component" value="Unassembled WGS sequence"/>
</dbReference>
<keyword evidence="9" id="KW-0234">DNA repair</keyword>
<feature type="compositionally biased region" description="Polar residues" evidence="11">
    <location>
        <begin position="566"/>
        <end position="589"/>
    </location>
</feature>
<dbReference type="FunCoup" id="A0A2G5CV37">
    <property type="interactions" value="2028"/>
</dbReference>
<evidence type="ECO:0000256" key="11">
    <source>
        <dbReference type="SAM" id="MobiDB-lite"/>
    </source>
</evidence>
<keyword evidence="4" id="KW-0479">Metal-binding</keyword>
<dbReference type="SUPFAM" id="SSF48464">
    <property type="entry name" value="ENTH/VHS domain"/>
    <property type="match status" value="1"/>
</dbReference>